<dbReference type="InterPro" id="IPR029021">
    <property type="entry name" value="Prot-tyrosine_phosphatase-like"/>
</dbReference>
<evidence type="ECO:0000259" key="2">
    <source>
        <dbReference type="PROSITE" id="PS50056"/>
    </source>
</evidence>
<reference evidence="3" key="1">
    <citation type="journal article" date="2011" name="Genome Res.">
        <title>Deep small RNA sequencing from the nematode Ascaris reveals conservation, functional diversification, and novel developmental profiles.</title>
        <authorList>
            <person name="Wang J."/>
            <person name="Czech B."/>
            <person name="Crunk A."/>
            <person name="Wallace A."/>
            <person name="Mitreva M."/>
            <person name="Hannon G.J."/>
            <person name="Davis R.E."/>
        </authorList>
    </citation>
    <scope>NUCLEOTIDE SEQUENCE</scope>
</reference>
<protein>
    <submittedName>
        <fullName evidence="3">Tyrosine-protein phosphatase non-receptor type 9</fullName>
    </submittedName>
</protein>
<sequence length="805" mass="93196">MLRRHTRRLQINAFHRHVSHQQRNKRALSSAIPRKSVSDQNVVKISKSDASSRLMDYPTGEGGRLRLPAPLRAGGIGIRDVVHNKADEKRWMRRMRLKKVKVPKHKDKERVERARDEPASIDLIEPVAFPRQSWMDKRIEEVSDLIFNDPPNVPTVAQKITADGDLSTFERQFEDYKNTRFKYFLARRTLDKQPTLLEDEISATDIGALRDTMKLKKSKSIGTPGAYSLLAESFIHRKELSVQKRHSFAPALPMTAVSDSLNSFVSAKSAFSFEKEDIERVMTMCRKDDALTEQLLYDIRYDNKWKSHYTKEAIFNEDGSRKKKPLNTAGWVNPLRRLCEKFDFNSSFFTENRNVELSEARAFILHQRLTAPQEASTWLSAVEDNVRNERIEQFFSDEIEGHNVHRRMALYNKNIENDRDRVRVHGRYYNNIYLGKRMFGPGRKQMFLRTVVGGMERRFEILDNQVNHIVFSHDASDCNANKCRNPRVKCRDSTRVVLHYPPGTDDDFIHANYVRGGPLFNTFIITQAPMENTIGDFWRMIWQERAPYIFMLISRKDPKRCANYWPRKSGSSINCCGLVISNEGIDDYRYPNFRVTLLSVKGPGASELHVEHWQADMNNADNVAAPLQLLRLARNTTLPTVVHCHLGISRSAAVVAAEICITSLLKGPSYKHTVQKAVQLLRSQRAFAIETPMQYVYVHRVVQQFIRPLAGDPDGFHLDYKRWMEERAQRPFVDDITQPLASYRQLSPPIDPDLIVLARHRERPDYRRETHDYVGQLPIPLVEADVLPTGELQLPKKYPRGNRYL</sequence>
<dbReference type="Pfam" id="PF00102">
    <property type="entry name" value="Y_phosphatase"/>
    <property type="match status" value="1"/>
</dbReference>
<dbReference type="PROSITE" id="PS50055">
    <property type="entry name" value="TYR_PHOSPHATASE_PTP"/>
    <property type="match status" value="1"/>
</dbReference>
<dbReference type="PANTHER" id="PTHR46163">
    <property type="entry name" value="TYROSINE-PROTEIN PHOSPHATASE-RELATED"/>
    <property type="match status" value="1"/>
</dbReference>
<dbReference type="EMBL" id="JI166563">
    <property type="protein sequence ID" value="ADY41875.1"/>
    <property type="molecule type" value="mRNA"/>
</dbReference>
<dbReference type="InterPro" id="IPR016130">
    <property type="entry name" value="Tyr_Pase_AS"/>
</dbReference>
<name>F1KVH1_ASCSU</name>
<dbReference type="CDD" id="cd00047">
    <property type="entry name" value="PTPc"/>
    <property type="match status" value="1"/>
</dbReference>
<dbReference type="PROSITE" id="PS50056">
    <property type="entry name" value="TYR_PHOSPHATASE_2"/>
    <property type="match status" value="1"/>
</dbReference>
<keyword evidence="3" id="KW-0675">Receptor</keyword>
<dbReference type="SUPFAM" id="SSF52799">
    <property type="entry name" value="(Phosphotyrosine protein) phosphatases II"/>
    <property type="match status" value="1"/>
</dbReference>
<dbReference type="Gene3D" id="3.90.190.10">
    <property type="entry name" value="Protein tyrosine phosphatase superfamily"/>
    <property type="match status" value="1"/>
</dbReference>
<evidence type="ECO:0000259" key="1">
    <source>
        <dbReference type="PROSITE" id="PS50055"/>
    </source>
</evidence>
<dbReference type="InterPro" id="IPR000387">
    <property type="entry name" value="Tyr_Pase_dom"/>
</dbReference>
<evidence type="ECO:0000313" key="3">
    <source>
        <dbReference type="EMBL" id="ADY41875.1"/>
    </source>
</evidence>
<dbReference type="GO" id="GO:0004725">
    <property type="term" value="F:protein tyrosine phosphatase activity"/>
    <property type="evidence" value="ECO:0007669"/>
    <property type="project" value="InterPro"/>
</dbReference>
<dbReference type="InterPro" id="IPR052782">
    <property type="entry name" value="Oocyte-zygote_transition_reg"/>
</dbReference>
<dbReference type="SMART" id="SM00194">
    <property type="entry name" value="PTPc"/>
    <property type="match status" value="1"/>
</dbReference>
<dbReference type="SMART" id="SM00404">
    <property type="entry name" value="PTPc_motif"/>
    <property type="match status" value="1"/>
</dbReference>
<dbReference type="AlphaFoldDB" id="F1KVH1"/>
<feature type="domain" description="Tyrosine specific protein phosphatases" evidence="2">
    <location>
        <begin position="621"/>
        <end position="696"/>
    </location>
</feature>
<proteinExistence type="evidence at transcript level"/>
<dbReference type="PRINTS" id="PR00700">
    <property type="entry name" value="PRTYPHPHTASE"/>
</dbReference>
<feature type="domain" description="Tyrosine-protein phosphatase" evidence="1">
    <location>
        <begin position="455"/>
        <end position="705"/>
    </location>
</feature>
<dbReference type="PANTHER" id="PTHR46163:SF7">
    <property type="entry name" value="PROTEIN TYROSINE PHOSPHATASE-LIKE PROTEIN EGG-3"/>
    <property type="match status" value="1"/>
</dbReference>
<dbReference type="InterPro" id="IPR000242">
    <property type="entry name" value="PTP_cat"/>
</dbReference>
<dbReference type="InterPro" id="IPR003595">
    <property type="entry name" value="Tyr_Pase_cat"/>
</dbReference>
<organism evidence="3">
    <name type="scientific">Ascaris suum</name>
    <name type="common">Pig roundworm</name>
    <name type="synonym">Ascaris lumbricoides</name>
    <dbReference type="NCBI Taxonomy" id="6253"/>
    <lineage>
        <taxon>Eukaryota</taxon>
        <taxon>Metazoa</taxon>
        <taxon>Ecdysozoa</taxon>
        <taxon>Nematoda</taxon>
        <taxon>Chromadorea</taxon>
        <taxon>Rhabditida</taxon>
        <taxon>Spirurina</taxon>
        <taxon>Ascaridomorpha</taxon>
        <taxon>Ascaridoidea</taxon>
        <taxon>Ascarididae</taxon>
        <taxon>Ascaris</taxon>
    </lineage>
</organism>
<accession>F1KVH1</accession>
<dbReference type="PROSITE" id="PS00383">
    <property type="entry name" value="TYR_PHOSPHATASE_1"/>
    <property type="match status" value="1"/>
</dbReference>